<dbReference type="EMBL" id="JBEPMU010000006">
    <property type="protein sequence ID" value="MET3654069.1"/>
    <property type="molecule type" value="Genomic_DNA"/>
</dbReference>
<comment type="caution">
    <text evidence="1">The sequence shown here is derived from an EMBL/GenBank/DDBJ whole genome shotgun (WGS) entry which is preliminary data.</text>
</comment>
<keyword evidence="2" id="KW-1185">Reference proteome</keyword>
<name>A0ABV2JZ27_9GAMM</name>
<evidence type="ECO:0000313" key="1">
    <source>
        <dbReference type="EMBL" id="MET3654069.1"/>
    </source>
</evidence>
<proteinExistence type="predicted"/>
<gene>
    <name evidence="1" type="ORF">ABIC75_003807</name>
</gene>
<reference evidence="1 2" key="1">
    <citation type="submission" date="2024-06" db="EMBL/GenBank/DDBJ databases">
        <title>Sorghum-associated microbial communities from plants grown in Nebraska, USA.</title>
        <authorList>
            <person name="Schachtman D."/>
        </authorList>
    </citation>
    <scope>NUCLEOTIDE SEQUENCE [LARGE SCALE GENOMIC DNA]</scope>
    <source>
        <strain evidence="1 2">1073</strain>
    </source>
</reference>
<dbReference type="Proteomes" id="UP001549184">
    <property type="component" value="Unassembled WGS sequence"/>
</dbReference>
<accession>A0ABV2JZ27</accession>
<sequence length="150" mass="16935">MRKATTLEARLAEWGKEYGGGRHENIGWLGISPIATLMKYHGRAPQGLNPSRLEVNGSADEVEHAVRALQAQDKGYVPACVLRCEYMATSYTREEKIRSVRKVGASMDNSRYSQHLRMAKIHVAAWLRIPFDEPLDEGERVAMMEYLIAC</sequence>
<evidence type="ECO:0000313" key="2">
    <source>
        <dbReference type="Proteomes" id="UP001549184"/>
    </source>
</evidence>
<protein>
    <submittedName>
        <fullName evidence="1">Uncharacterized protein</fullName>
    </submittedName>
</protein>
<organism evidence="1 2">
    <name type="scientific">Dyella japonica</name>
    <dbReference type="NCBI Taxonomy" id="231455"/>
    <lineage>
        <taxon>Bacteria</taxon>
        <taxon>Pseudomonadati</taxon>
        <taxon>Pseudomonadota</taxon>
        <taxon>Gammaproteobacteria</taxon>
        <taxon>Lysobacterales</taxon>
        <taxon>Rhodanobacteraceae</taxon>
        <taxon>Dyella</taxon>
    </lineage>
</organism>
<dbReference type="RefSeq" id="WP_354015443.1">
    <property type="nucleotide sequence ID" value="NZ_JBEPMU010000006.1"/>
</dbReference>